<evidence type="ECO:0000313" key="2">
    <source>
        <dbReference type="EMBL" id="QDK18934.1"/>
    </source>
</evidence>
<proteinExistence type="predicted"/>
<feature type="transmembrane region" description="Helical" evidence="1">
    <location>
        <begin position="67"/>
        <end position="89"/>
    </location>
</feature>
<dbReference type="EMBL" id="CP035382">
    <property type="protein sequence ID" value="QDK18934.1"/>
    <property type="molecule type" value="Genomic_DNA"/>
</dbReference>
<dbReference type="AlphaFoldDB" id="A0AAP9DBC7"/>
<keyword evidence="1" id="KW-0472">Membrane</keyword>
<sequence length="121" mass="12084">MKELTIFEMNEVSGAGIKQILDGSQNVLQGLADAVLGGALGLVAYAMPGALQGGLTSQGPNAGIFGIGAIALLVATTWGCIQGGILGIINGAYFGSEHSANVANQFFEGVLNGTGGGYKPN</sequence>
<feature type="transmembrane region" description="Helical" evidence="1">
    <location>
        <begin position="27"/>
        <end position="47"/>
    </location>
</feature>
<evidence type="ECO:0000256" key="1">
    <source>
        <dbReference type="SAM" id="Phobius"/>
    </source>
</evidence>
<organism evidence="2 3">
    <name type="scientific">Leclercia adecarboxylata</name>
    <dbReference type="NCBI Taxonomy" id="83655"/>
    <lineage>
        <taxon>Bacteria</taxon>
        <taxon>Pseudomonadati</taxon>
        <taxon>Pseudomonadota</taxon>
        <taxon>Gammaproteobacteria</taxon>
        <taxon>Enterobacterales</taxon>
        <taxon>Enterobacteriaceae</taxon>
        <taxon>Leclercia</taxon>
    </lineage>
</organism>
<protein>
    <recommendedName>
        <fullName evidence="4">DUF5862 domain-containing protein</fullName>
    </recommendedName>
</protein>
<accession>A0AAP9DBC7</accession>
<name>A0AAP9DBC7_9ENTR</name>
<evidence type="ECO:0008006" key="4">
    <source>
        <dbReference type="Google" id="ProtNLM"/>
    </source>
</evidence>
<keyword evidence="1" id="KW-0812">Transmembrane</keyword>
<dbReference type="Proteomes" id="UP000317812">
    <property type="component" value="Chromosome"/>
</dbReference>
<reference evidence="2 3" key="1">
    <citation type="submission" date="2019-01" db="EMBL/GenBank/DDBJ databases">
        <title>Florfenicol resistance in Enterobacteriaceae and whole-genome sequence analysis of florfenicol-resistant Leclercia adecarboxylata strain R25.</title>
        <authorList>
            <person name="Bao Q."/>
            <person name="Ying Y."/>
        </authorList>
    </citation>
    <scope>NUCLEOTIDE SEQUENCE [LARGE SCALE GENOMIC DNA]</scope>
    <source>
        <strain evidence="2 3">R25</strain>
    </source>
</reference>
<dbReference type="RefSeq" id="WP_142487931.1">
    <property type="nucleotide sequence ID" value="NZ_CP035382.1"/>
</dbReference>
<keyword evidence="1" id="KW-1133">Transmembrane helix</keyword>
<evidence type="ECO:0000313" key="3">
    <source>
        <dbReference type="Proteomes" id="UP000317812"/>
    </source>
</evidence>
<gene>
    <name evidence="2" type="ORF">ES815_11730</name>
</gene>